<feature type="domain" description="DUF6242" evidence="2">
    <location>
        <begin position="41"/>
        <end position="153"/>
    </location>
</feature>
<sequence length="453" mass="49086">MRNKIYSLVALLTATFAMTSCLNDNDGNDRASYKDTAITSFSLGQLKQVRDTVTKAGKDSTYKAKYDAGKVKFYIDQAQGLIYNPDSLHYGTDAAHVLAKITTKNAGTVAIQSVKDASFSYYRSNDSIDFTQPRTFRVYANGGYAYREYKISVNVHKQRGNVFSWKAMQDNSGFASFTAMKAVSTGDRIFVFGTDGTQTTGYVTSKADGNSWTKLGRSFTASAYKSIAVQNGSLFVIDNGTVYSSADGNTWTAVATDSSLKQLVAASPAELFALTAAGSLAASRDKGVTWNAETLDSDASLLPASHTSYTVSDASNDINRVLLVGTTADGKKNVSWTKLSYRQGAKWSYVESNADKYLLPLYGNLTVVGYDDAALALGTKAGGSFGPMLLSRDGGITWKSDESFSYPKEAQPAATFTAAADNDGYIWIVSSTKVWRGRLNRVGWKLNLDRMTE</sequence>
<gene>
    <name evidence="4" type="ORF">NCTC13067_01587</name>
</gene>
<dbReference type="PROSITE" id="PS51257">
    <property type="entry name" value="PROKAR_LIPOPROTEIN"/>
    <property type="match status" value="1"/>
</dbReference>
<dbReference type="Proteomes" id="UP000255469">
    <property type="component" value="Unassembled WGS sequence"/>
</dbReference>
<protein>
    <submittedName>
        <fullName evidence="4">Uncharacterized protein related to plant photosystem II stability/assembly factor</fullName>
    </submittedName>
</protein>
<reference evidence="4 5" key="1">
    <citation type="submission" date="2018-06" db="EMBL/GenBank/DDBJ databases">
        <authorList>
            <consortium name="Pathogen Informatics"/>
            <person name="Doyle S."/>
        </authorList>
    </citation>
    <scope>NUCLEOTIDE SEQUENCE [LARGE SCALE GENOMIC DNA]</scope>
    <source>
        <strain evidence="4 5">NCTC13067</strain>
    </source>
</reference>
<dbReference type="InterPro" id="IPR058667">
    <property type="entry name" value="DUF6242_C"/>
</dbReference>
<feature type="chain" id="PRO_5016739009" evidence="1">
    <location>
        <begin position="20"/>
        <end position="453"/>
    </location>
</feature>
<dbReference type="Pfam" id="PF19755">
    <property type="entry name" value="DUF6242"/>
    <property type="match status" value="1"/>
</dbReference>
<name>A0A379E5F5_9BACT</name>
<evidence type="ECO:0000313" key="5">
    <source>
        <dbReference type="Proteomes" id="UP000255469"/>
    </source>
</evidence>
<dbReference type="AlphaFoldDB" id="A0A379E5F5"/>
<evidence type="ECO:0000256" key="1">
    <source>
        <dbReference type="SAM" id="SignalP"/>
    </source>
</evidence>
<dbReference type="SUPFAM" id="SSF110296">
    <property type="entry name" value="Oligoxyloglucan reducing end-specific cellobiohydrolase"/>
    <property type="match status" value="1"/>
</dbReference>
<feature type="signal peptide" evidence="1">
    <location>
        <begin position="1"/>
        <end position="19"/>
    </location>
</feature>
<proteinExistence type="predicted"/>
<keyword evidence="1" id="KW-0732">Signal</keyword>
<evidence type="ECO:0000259" key="3">
    <source>
        <dbReference type="Pfam" id="PF25852"/>
    </source>
</evidence>
<evidence type="ECO:0000259" key="2">
    <source>
        <dbReference type="Pfam" id="PF19755"/>
    </source>
</evidence>
<dbReference type="InterPro" id="IPR015943">
    <property type="entry name" value="WD40/YVTN_repeat-like_dom_sf"/>
</dbReference>
<dbReference type="Gene3D" id="2.130.10.10">
    <property type="entry name" value="YVTN repeat-like/Quinoprotein amine dehydrogenase"/>
    <property type="match status" value="1"/>
</dbReference>
<dbReference type="Pfam" id="PF25852">
    <property type="entry name" value="DUF6242_C"/>
    <property type="match status" value="1"/>
</dbReference>
<dbReference type="InterPro" id="IPR046209">
    <property type="entry name" value="DUF6242_N"/>
</dbReference>
<evidence type="ECO:0000313" key="4">
    <source>
        <dbReference type="EMBL" id="SUB87906.1"/>
    </source>
</evidence>
<dbReference type="RefSeq" id="WP_025067063.1">
    <property type="nucleotide sequence ID" value="NZ_UGTM01000001.1"/>
</dbReference>
<accession>A0A379E5F5</accession>
<feature type="domain" description="DUF6242" evidence="3">
    <location>
        <begin position="160"/>
        <end position="446"/>
    </location>
</feature>
<organism evidence="4 5">
    <name type="scientific">Prevotella denticola</name>
    <dbReference type="NCBI Taxonomy" id="28129"/>
    <lineage>
        <taxon>Bacteria</taxon>
        <taxon>Pseudomonadati</taxon>
        <taxon>Bacteroidota</taxon>
        <taxon>Bacteroidia</taxon>
        <taxon>Bacteroidales</taxon>
        <taxon>Prevotellaceae</taxon>
        <taxon>Prevotella</taxon>
    </lineage>
</organism>
<dbReference type="EMBL" id="UGTM01000001">
    <property type="protein sequence ID" value="SUB87906.1"/>
    <property type="molecule type" value="Genomic_DNA"/>
</dbReference>